<evidence type="ECO:0000313" key="2">
    <source>
        <dbReference type="Proteomes" id="UP001601059"/>
    </source>
</evidence>
<organism evidence="1 2">
    <name type="scientific">Cytobacillus spartinae</name>
    <dbReference type="NCBI Taxonomy" id="3299023"/>
    <lineage>
        <taxon>Bacteria</taxon>
        <taxon>Bacillati</taxon>
        <taxon>Bacillota</taxon>
        <taxon>Bacilli</taxon>
        <taxon>Bacillales</taxon>
        <taxon>Bacillaceae</taxon>
        <taxon>Cytobacillus</taxon>
    </lineage>
</organism>
<gene>
    <name evidence="1" type="ORF">ACFYKX_10240</name>
</gene>
<dbReference type="Proteomes" id="UP001601059">
    <property type="component" value="Unassembled WGS sequence"/>
</dbReference>
<evidence type="ECO:0000313" key="1">
    <source>
        <dbReference type="EMBL" id="MFE8700996.1"/>
    </source>
</evidence>
<dbReference type="EMBL" id="JBIACK010000004">
    <property type="protein sequence ID" value="MFE8700996.1"/>
    <property type="molecule type" value="Genomic_DNA"/>
</dbReference>
<name>A0ABW6K9Y6_9BACI</name>
<proteinExistence type="predicted"/>
<sequence>MIQKNHLYNEANWGVLLQDVCAVVQDPSQEIAFTKHFRHESLKNRKLRLQEVWSIFRNGSAQIIQGHARGHYAIRKGCLNEDELYVFFGKMTSDKAWKRNKPVHVVLAKTSDGKYKFVSVYFPSLTYFEADYKTLRPEFVGKSFVME</sequence>
<keyword evidence="2" id="KW-1185">Reference proteome</keyword>
<accession>A0ABW6K9Y6</accession>
<protein>
    <submittedName>
        <fullName evidence="1">Uncharacterized protein</fullName>
    </submittedName>
</protein>
<dbReference type="RefSeq" id="WP_389360726.1">
    <property type="nucleotide sequence ID" value="NZ_JBIACK010000004.1"/>
</dbReference>
<comment type="caution">
    <text evidence="1">The sequence shown here is derived from an EMBL/GenBank/DDBJ whole genome shotgun (WGS) entry which is preliminary data.</text>
</comment>
<reference evidence="1 2" key="1">
    <citation type="submission" date="2024-08" db="EMBL/GenBank/DDBJ databases">
        <title>Two novel Cytobacillus novel species.</title>
        <authorList>
            <person name="Liu G."/>
        </authorList>
    </citation>
    <scope>NUCLEOTIDE SEQUENCE [LARGE SCALE GENOMIC DNA]</scope>
    <source>
        <strain evidence="1 2">FJAT-54145</strain>
    </source>
</reference>